<organism evidence="6 7">
    <name type="scientific">Periweissella cryptocerci</name>
    <dbReference type="NCBI Taxonomy" id="2506420"/>
    <lineage>
        <taxon>Bacteria</taxon>
        <taxon>Bacillati</taxon>
        <taxon>Bacillota</taxon>
        <taxon>Bacilli</taxon>
        <taxon>Lactobacillales</taxon>
        <taxon>Lactobacillaceae</taxon>
        <taxon>Periweissella</taxon>
    </lineage>
</organism>
<dbReference type="GO" id="GO:0003677">
    <property type="term" value="F:DNA binding"/>
    <property type="evidence" value="ECO:0007669"/>
    <property type="project" value="InterPro"/>
</dbReference>
<evidence type="ECO:0000313" key="6">
    <source>
        <dbReference type="EMBL" id="QBO36560.1"/>
    </source>
</evidence>
<dbReference type="Gene3D" id="3.40.50.300">
    <property type="entry name" value="P-loop containing nucleotide triphosphate hydrolases"/>
    <property type="match status" value="2"/>
</dbReference>
<feature type="domain" description="ABC transporter" evidence="5">
    <location>
        <begin position="4"/>
        <end position="262"/>
    </location>
</feature>
<dbReference type="InterPro" id="IPR051309">
    <property type="entry name" value="ABCF_ATPase"/>
</dbReference>
<keyword evidence="7" id="KW-1185">Reference proteome</keyword>
<dbReference type="AlphaFoldDB" id="A0A4P6YUX3"/>
<evidence type="ECO:0000256" key="1">
    <source>
        <dbReference type="ARBA" id="ARBA00022737"/>
    </source>
</evidence>
<dbReference type="InterPro" id="IPR032524">
    <property type="entry name" value="ABC_tran_C"/>
</dbReference>
<dbReference type="InterPro" id="IPR003593">
    <property type="entry name" value="AAA+_ATPase"/>
</dbReference>
<dbReference type="PROSITE" id="PS50893">
    <property type="entry name" value="ABC_TRANSPORTER_2"/>
    <property type="match status" value="2"/>
</dbReference>
<dbReference type="GO" id="GO:0005524">
    <property type="term" value="F:ATP binding"/>
    <property type="evidence" value="ECO:0007669"/>
    <property type="project" value="UniProtKB-KW"/>
</dbReference>
<evidence type="ECO:0000256" key="2">
    <source>
        <dbReference type="ARBA" id="ARBA00022741"/>
    </source>
</evidence>
<evidence type="ECO:0000256" key="3">
    <source>
        <dbReference type="ARBA" id="ARBA00022840"/>
    </source>
</evidence>
<dbReference type="EMBL" id="CP037940">
    <property type="protein sequence ID" value="QBO36560.1"/>
    <property type="molecule type" value="Genomic_DNA"/>
</dbReference>
<feature type="domain" description="ABC transporter" evidence="5">
    <location>
        <begin position="330"/>
        <end position="545"/>
    </location>
</feature>
<dbReference type="PROSITE" id="PS00211">
    <property type="entry name" value="ABC_TRANSPORTER_1"/>
    <property type="match status" value="1"/>
</dbReference>
<dbReference type="PANTHER" id="PTHR42855">
    <property type="entry name" value="ABC TRANSPORTER ATP-BINDING SUBUNIT"/>
    <property type="match status" value="1"/>
</dbReference>
<dbReference type="KEGG" id="wei:EQG49_08780"/>
<name>A0A4P6YUX3_9LACO</name>
<keyword evidence="4" id="KW-0175">Coiled coil</keyword>
<evidence type="ECO:0000256" key="4">
    <source>
        <dbReference type="SAM" id="Coils"/>
    </source>
</evidence>
<feature type="coiled-coil region" evidence="4">
    <location>
        <begin position="562"/>
        <end position="643"/>
    </location>
</feature>
<evidence type="ECO:0000313" key="7">
    <source>
        <dbReference type="Proteomes" id="UP000292886"/>
    </source>
</evidence>
<keyword evidence="1" id="KW-0677">Repeat</keyword>
<dbReference type="InterPro" id="IPR017871">
    <property type="entry name" value="ABC_transporter-like_CS"/>
</dbReference>
<dbReference type="RefSeq" id="WP_133363637.1">
    <property type="nucleotide sequence ID" value="NZ_CP037940.1"/>
</dbReference>
<dbReference type="SMART" id="SM00382">
    <property type="entry name" value="AAA"/>
    <property type="match status" value="2"/>
</dbReference>
<dbReference type="SUPFAM" id="SSF52540">
    <property type="entry name" value="P-loop containing nucleoside triphosphate hydrolases"/>
    <property type="match status" value="2"/>
</dbReference>
<keyword evidence="3 6" id="KW-0067">ATP-binding</keyword>
<protein>
    <submittedName>
        <fullName evidence="6">ABC transporter ATP-binding protein</fullName>
    </submittedName>
</protein>
<dbReference type="FunFam" id="3.40.50.300:FF:000011">
    <property type="entry name" value="Putative ABC transporter ATP-binding component"/>
    <property type="match status" value="1"/>
</dbReference>
<dbReference type="Proteomes" id="UP000292886">
    <property type="component" value="Chromosome"/>
</dbReference>
<proteinExistence type="predicted"/>
<keyword evidence="2" id="KW-0547">Nucleotide-binding</keyword>
<reference evidence="7" key="1">
    <citation type="submission" date="2019-03" db="EMBL/GenBank/DDBJ databases">
        <title>Weissella sp. 26KH-42 Genome sequencing.</title>
        <authorList>
            <person name="Heo J."/>
            <person name="Kim S.-J."/>
            <person name="Kim J.-S."/>
            <person name="Hong S.-B."/>
            <person name="Kwon S.-W."/>
        </authorList>
    </citation>
    <scope>NUCLEOTIDE SEQUENCE [LARGE SCALE GENOMIC DNA]</scope>
    <source>
        <strain evidence="7">26KH-42</strain>
    </source>
</reference>
<gene>
    <name evidence="6" type="ORF">EQG49_08780</name>
</gene>
<accession>A0A4P6YUX3</accession>
<sequence>MILLQVQHVERRFGADVLFSDVQLEIQDRARIALVGRNGAGKSTLLKIITGQEAPDEGDVTSKKDLTMSYLAQDTGLDTENTIWDEMLDAFAEVRKMEKEMHRLEAVIADPSSVTPDEYTRVLANYDQIQHDFNEKNGYGYEAAIRGVLHGFQFEPDRFDDKISSLSGGQKTRLALAKALLERPDLLILDEPTNHLDMDTLAWLESYLQSYTGALLLVSHDRYFLDRVVTEVYDMNFGHLDHYTGNYSRFLDTKAERLKTASREFEKQQKEIDKLEDFVNRNIVRASTTKRAQARRKQLEKMERIEKPTVDSSRAQIQFSTDLESGSEVLRVRDAAVGYSPDHILAEPINIDVDKHHAVAIVGPNGVGKSTLLKSILGIIPFIKGSAKIGANVSVGYYDQEQHTLHENKTIVQELWDEHPQTPEKDIRSILGSFLFSGDDITKKVNSLSGGERARLMLTKLAMDHDNFLILDEPTNHLDIDSREVLEVAVNEFNGTVLFVSHDRYFINQTATEIVEISPEGSKVFMGDYDYYIEKTAQVPDTENDVLVENSQPSKQDNYQQSKEAQKIIRKLQRAVDDLEAQMMALETKRDEALAAMNEPDVGSDIAKLSDLQKVVDAATEELSGIEADWEEKSMELEELQTEA</sequence>
<dbReference type="FunFam" id="3.40.50.300:FF:000309">
    <property type="entry name" value="ABC transporter ATP-binding protein"/>
    <property type="match status" value="1"/>
</dbReference>
<evidence type="ECO:0000259" key="5">
    <source>
        <dbReference type="PROSITE" id="PS50893"/>
    </source>
</evidence>
<dbReference type="InterPro" id="IPR037118">
    <property type="entry name" value="Val-tRNA_synth_C_sf"/>
</dbReference>
<dbReference type="InterPro" id="IPR032781">
    <property type="entry name" value="ABC_tran_Xtn"/>
</dbReference>
<dbReference type="GO" id="GO:0016887">
    <property type="term" value="F:ATP hydrolysis activity"/>
    <property type="evidence" value="ECO:0007669"/>
    <property type="project" value="InterPro"/>
</dbReference>
<dbReference type="InterPro" id="IPR027417">
    <property type="entry name" value="P-loop_NTPase"/>
</dbReference>
<dbReference type="CDD" id="cd03221">
    <property type="entry name" value="ABCF_EF-3"/>
    <property type="match status" value="2"/>
</dbReference>
<dbReference type="Gene3D" id="1.10.287.380">
    <property type="entry name" value="Valyl-tRNA synthetase, C-terminal domain"/>
    <property type="match status" value="1"/>
</dbReference>
<dbReference type="Pfam" id="PF16326">
    <property type="entry name" value="ABC_tran_CTD"/>
    <property type="match status" value="1"/>
</dbReference>
<dbReference type="Pfam" id="PF12848">
    <property type="entry name" value="ABC_tran_Xtn"/>
    <property type="match status" value="1"/>
</dbReference>
<dbReference type="InterPro" id="IPR003439">
    <property type="entry name" value="ABC_transporter-like_ATP-bd"/>
</dbReference>
<dbReference type="PANTHER" id="PTHR42855:SF2">
    <property type="entry name" value="DRUG RESISTANCE ABC TRANSPORTER,ATP-BINDING PROTEIN"/>
    <property type="match status" value="1"/>
</dbReference>
<dbReference type="OrthoDB" id="9762369at2"/>
<dbReference type="Pfam" id="PF00005">
    <property type="entry name" value="ABC_tran"/>
    <property type="match status" value="2"/>
</dbReference>
<feature type="coiled-coil region" evidence="4">
    <location>
        <begin position="251"/>
        <end position="278"/>
    </location>
</feature>